<sequence length="204" mass="23033">MSESLGRLNVSRETMERLKHYESLLLKWNPKINLVSKATLNDIWERHILDSAQVFQLGAETTTNWLDIGSGGGFPGMVLAILSKEHSPDRQIALVESDQRKCAFLRTVARETDCKVQVYAERIEKLPPQNANVLTARALADLTKLLEFADLHLAPKGTCLFQKGASWEKELQAAQDSWRFEYEAIKSETSDEAVILRINGIEHV</sequence>
<feature type="binding site" evidence="6">
    <location>
        <position position="137"/>
    </location>
    <ligand>
        <name>S-adenosyl-L-methionine</name>
        <dbReference type="ChEBI" id="CHEBI:59789"/>
    </ligand>
</feature>
<dbReference type="PIRSF" id="PIRSF003078">
    <property type="entry name" value="GidB"/>
    <property type="match status" value="1"/>
</dbReference>
<feature type="binding site" evidence="6">
    <location>
        <begin position="123"/>
        <end position="124"/>
    </location>
    <ligand>
        <name>S-adenosyl-L-methionine</name>
        <dbReference type="ChEBI" id="CHEBI:59789"/>
    </ligand>
</feature>
<name>A0A1L9NWB1_9RHOB</name>
<proteinExistence type="inferred from homology"/>
<comment type="function">
    <text evidence="6">Specifically methylates the N7 position of guanine in position 527 of 16S rRNA.</text>
</comment>
<dbReference type="HAMAP" id="MF_00074">
    <property type="entry name" value="16SrRNA_methyltr_G"/>
    <property type="match status" value="1"/>
</dbReference>
<keyword evidence="8" id="KW-1185">Reference proteome</keyword>
<comment type="similarity">
    <text evidence="6">Belongs to the methyltransferase superfamily. RNA methyltransferase RsmG family.</text>
</comment>
<organism evidence="7 8">
    <name type="scientific">Planktotalea frisia</name>
    <dbReference type="NCBI Taxonomy" id="696762"/>
    <lineage>
        <taxon>Bacteria</taxon>
        <taxon>Pseudomonadati</taxon>
        <taxon>Pseudomonadota</taxon>
        <taxon>Alphaproteobacteria</taxon>
        <taxon>Rhodobacterales</taxon>
        <taxon>Paracoccaceae</taxon>
        <taxon>Planktotalea</taxon>
    </lineage>
</organism>
<dbReference type="RefSeq" id="WP_072630751.1">
    <property type="nucleotide sequence ID" value="NZ_JABBAN010000258.1"/>
</dbReference>
<evidence type="ECO:0000256" key="1">
    <source>
        <dbReference type="ARBA" id="ARBA00022490"/>
    </source>
</evidence>
<evidence type="ECO:0000256" key="2">
    <source>
        <dbReference type="ARBA" id="ARBA00022552"/>
    </source>
</evidence>
<keyword evidence="5 6" id="KW-0949">S-adenosyl-L-methionine</keyword>
<dbReference type="Pfam" id="PF02527">
    <property type="entry name" value="GidB"/>
    <property type="match status" value="1"/>
</dbReference>
<protein>
    <recommendedName>
        <fullName evidence="6">Ribosomal RNA small subunit methyltransferase G</fullName>
        <ecNumber evidence="6">2.1.1.170</ecNumber>
    </recommendedName>
    <alternativeName>
        <fullName evidence="6">16S rRNA 7-methylguanosine methyltransferase</fullName>
        <shortName evidence="6">16S rRNA m7G methyltransferase</shortName>
    </alternativeName>
</protein>
<dbReference type="EC" id="2.1.1.170" evidence="6"/>
<dbReference type="OrthoDB" id="9808773at2"/>
<evidence type="ECO:0000256" key="3">
    <source>
        <dbReference type="ARBA" id="ARBA00022603"/>
    </source>
</evidence>
<keyword evidence="1 6" id="KW-0963">Cytoplasm</keyword>
<dbReference type="STRING" id="696762.PFRI_21960"/>
<evidence type="ECO:0000256" key="6">
    <source>
        <dbReference type="HAMAP-Rule" id="MF_00074"/>
    </source>
</evidence>
<dbReference type="GO" id="GO:0005829">
    <property type="term" value="C:cytosol"/>
    <property type="evidence" value="ECO:0007669"/>
    <property type="project" value="TreeGrafter"/>
</dbReference>
<dbReference type="PANTHER" id="PTHR31760:SF0">
    <property type="entry name" value="S-ADENOSYL-L-METHIONINE-DEPENDENT METHYLTRANSFERASES SUPERFAMILY PROTEIN"/>
    <property type="match status" value="1"/>
</dbReference>
<evidence type="ECO:0000256" key="5">
    <source>
        <dbReference type="ARBA" id="ARBA00022691"/>
    </source>
</evidence>
<gene>
    <name evidence="6 7" type="primary">rsmG</name>
    <name evidence="7" type="ORF">PFRI_21960</name>
</gene>
<evidence type="ECO:0000256" key="4">
    <source>
        <dbReference type="ARBA" id="ARBA00022679"/>
    </source>
</evidence>
<reference evidence="7 8" key="1">
    <citation type="submission" date="2016-10" db="EMBL/GenBank/DDBJ databases">
        <title>Genome sequence of Planktotalea frisia SH6-1.</title>
        <authorList>
            <person name="Poehlein A."/>
            <person name="Bakenhus I."/>
            <person name="Voget S."/>
            <person name="Brinkhoff T."/>
            <person name="Simon M."/>
        </authorList>
    </citation>
    <scope>NUCLEOTIDE SEQUENCE [LARGE SCALE GENOMIC DNA]</scope>
    <source>
        <strain evidence="7 8">SH6-1</strain>
    </source>
</reference>
<evidence type="ECO:0000313" key="8">
    <source>
        <dbReference type="Proteomes" id="UP000184514"/>
    </source>
</evidence>
<dbReference type="Proteomes" id="UP000184514">
    <property type="component" value="Unassembled WGS sequence"/>
</dbReference>
<keyword evidence="3 6" id="KW-0489">Methyltransferase</keyword>
<dbReference type="EMBL" id="MLCB01000139">
    <property type="protein sequence ID" value="OJI93567.1"/>
    <property type="molecule type" value="Genomic_DNA"/>
</dbReference>
<dbReference type="InterPro" id="IPR029063">
    <property type="entry name" value="SAM-dependent_MTases_sf"/>
</dbReference>
<dbReference type="InterPro" id="IPR003682">
    <property type="entry name" value="rRNA_ssu_MeTfrase_G"/>
</dbReference>
<accession>A0A1L9NWB1</accession>
<feature type="binding site" evidence="6">
    <location>
        <position position="74"/>
    </location>
    <ligand>
        <name>S-adenosyl-L-methionine</name>
        <dbReference type="ChEBI" id="CHEBI:59789"/>
    </ligand>
</feature>
<dbReference type="GO" id="GO:0070043">
    <property type="term" value="F:rRNA (guanine-N7-)-methyltransferase activity"/>
    <property type="evidence" value="ECO:0007669"/>
    <property type="project" value="UniProtKB-UniRule"/>
</dbReference>
<comment type="subcellular location">
    <subcellularLocation>
        <location evidence="6">Cytoplasm</location>
    </subcellularLocation>
</comment>
<dbReference type="NCBIfam" id="TIGR00138">
    <property type="entry name" value="rsmG_gidB"/>
    <property type="match status" value="1"/>
</dbReference>
<dbReference type="AlphaFoldDB" id="A0A1L9NWB1"/>
<feature type="binding site" evidence="6">
    <location>
        <position position="69"/>
    </location>
    <ligand>
        <name>S-adenosyl-L-methionine</name>
        <dbReference type="ChEBI" id="CHEBI:59789"/>
    </ligand>
</feature>
<comment type="caution">
    <text evidence="6">Lacks conserved residue(s) required for the propagation of feature annotation.</text>
</comment>
<dbReference type="SUPFAM" id="SSF53335">
    <property type="entry name" value="S-adenosyl-L-methionine-dependent methyltransferases"/>
    <property type="match status" value="1"/>
</dbReference>
<comment type="caution">
    <text evidence="7">The sequence shown here is derived from an EMBL/GenBank/DDBJ whole genome shotgun (WGS) entry which is preliminary data.</text>
</comment>
<evidence type="ECO:0000313" key="7">
    <source>
        <dbReference type="EMBL" id="OJI93567.1"/>
    </source>
</evidence>
<dbReference type="PANTHER" id="PTHR31760">
    <property type="entry name" value="S-ADENOSYL-L-METHIONINE-DEPENDENT METHYLTRANSFERASES SUPERFAMILY PROTEIN"/>
    <property type="match status" value="1"/>
</dbReference>
<keyword evidence="2 6" id="KW-0698">rRNA processing</keyword>
<comment type="catalytic activity">
    <reaction evidence="6">
        <text>guanosine(527) in 16S rRNA + S-adenosyl-L-methionine = N(7)-methylguanosine(527) in 16S rRNA + S-adenosyl-L-homocysteine</text>
        <dbReference type="Rhea" id="RHEA:42732"/>
        <dbReference type="Rhea" id="RHEA-COMP:10209"/>
        <dbReference type="Rhea" id="RHEA-COMP:10210"/>
        <dbReference type="ChEBI" id="CHEBI:57856"/>
        <dbReference type="ChEBI" id="CHEBI:59789"/>
        <dbReference type="ChEBI" id="CHEBI:74269"/>
        <dbReference type="ChEBI" id="CHEBI:74480"/>
        <dbReference type="EC" id="2.1.1.170"/>
    </reaction>
</comment>
<keyword evidence="4 6" id="KW-0808">Transferase</keyword>
<dbReference type="Gene3D" id="3.40.50.150">
    <property type="entry name" value="Vaccinia Virus protein VP39"/>
    <property type="match status" value="1"/>
</dbReference>